<dbReference type="UniPathway" id="UPA00378"/>
<dbReference type="PANTHER" id="PTHR47877">
    <property type="entry name" value="LATE EMBRYOGENESIS ABUNDANT DOMAIN-CONTAINING PROTEIN / LEA DOMAIN-CONTAINING PROTEIN"/>
    <property type="match status" value="1"/>
</dbReference>
<feature type="region of interest" description="Disordered" evidence="16">
    <location>
        <begin position="824"/>
        <end position="847"/>
    </location>
</feature>
<feature type="coiled-coil region" evidence="15">
    <location>
        <begin position="394"/>
        <end position="421"/>
    </location>
</feature>
<keyword evidence="8" id="KW-0735">Signal-anchor</keyword>
<keyword evidence="13" id="KW-0464">Manganese</keyword>
<keyword evidence="7 17" id="KW-0812">Transmembrane</keyword>
<feature type="region of interest" description="Disordered" evidence="16">
    <location>
        <begin position="766"/>
        <end position="794"/>
    </location>
</feature>
<evidence type="ECO:0000256" key="3">
    <source>
        <dbReference type="ARBA" id="ARBA00004922"/>
    </source>
</evidence>
<dbReference type="STRING" id="52838.A0A4S8IVT5"/>
<evidence type="ECO:0000256" key="5">
    <source>
        <dbReference type="ARBA" id="ARBA00022676"/>
    </source>
</evidence>
<comment type="similarity">
    <text evidence="4">Belongs to the glycosyltransferase 31 family.</text>
</comment>
<keyword evidence="9 17" id="KW-1133">Transmembrane helix</keyword>
<keyword evidence="10" id="KW-0333">Golgi apparatus</keyword>
<proteinExistence type="inferred from homology"/>
<evidence type="ECO:0008006" key="20">
    <source>
        <dbReference type="Google" id="ProtNLM"/>
    </source>
</evidence>
<comment type="pathway">
    <text evidence="3">Protein modification; protein glycosylation.</text>
</comment>
<evidence type="ECO:0000256" key="16">
    <source>
        <dbReference type="SAM" id="MobiDB-lite"/>
    </source>
</evidence>
<keyword evidence="5" id="KW-0328">Glycosyltransferase</keyword>
<dbReference type="FunFam" id="3.90.550.50:FF:000012">
    <property type="entry name" value="Hexosyltransferase"/>
    <property type="match status" value="1"/>
</dbReference>
<name>A0A4S8IVT5_MUSBA</name>
<comment type="caution">
    <text evidence="18">The sequence shown here is derived from an EMBL/GenBank/DDBJ whole genome shotgun (WGS) entry which is preliminary data.</text>
</comment>
<evidence type="ECO:0000256" key="13">
    <source>
        <dbReference type="ARBA" id="ARBA00023211"/>
    </source>
</evidence>
<comment type="cofactor">
    <cofactor evidence="1">
        <name>Mn(2+)</name>
        <dbReference type="ChEBI" id="CHEBI:29035"/>
    </cofactor>
</comment>
<dbReference type="EMBL" id="PYDT01000008">
    <property type="protein sequence ID" value="THU52915.1"/>
    <property type="molecule type" value="Genomic_DNA"/>
</dbReference>
<evidence type="ECO:0000256" key="14">
    <source>
        <dbReference type="ARBA" id="ARBA00055406"/>
    </source>
</evidence>
<evidence type="ECO:0000256" key="1">
    <source>
        <dbReference type="ARBA" id="ARBA00001936"/>
    </source>
</evidence>
<evidence type="ECO:0000256" key="12">
    <source>
        <dbReference type="ARBA" id="ARBA00023180"/>
    </source>
</evidence>
<dbReference type="GO" id="GO:0016758">
    <property type="term" value="F:hexosyltransferase activity"/>
    <property type="evidence" value="ECO:0007669"/>
    <property type="project" value="InterPro"/>
</dbReference>
<evidence type="ECO:0000256" key="6">
    <source>
        <dbReference type="ARBA" id="ARBA00022679"/>
    </source>
</evidence>
<dbReference type="Gene3D" id="3.90.550.50">
    <property type="match status" value="1"/>
</dbReference>
<dbReference type="AlphaFoldDB" id="A0A4S8IVT5"/>
<comment type="subcellular location">
    <subcellularLocation>
        <location evidence="2">Golgi apparatus membrane</location>
        <topology evidence="2">Single-pass type II membrane protein</topology>
    </subcellularLocation>
</comment>
<evidence type="ECO:0000313" key="19">
    <source>
        <dbReference type="Proteomes" id="UP000317650"/>
    </source>
</evidence>
<reference evidence="18 19" key="1">
    <citation type="journal article" date="2019" name="Nat. Plants">
        <title>Genome sequencing of Musa balbisiana reveals subgenome evolution and function divergence in polyploid bananas.</title>
        <authorList>
            <person name="Yao X."/>
        </authorList>
    </citation>
    <scope>NUCLEOTIDE SEQUENCE [LARGE SCALE GENOMIC DNA]</scope>
    <source>
        <strain evidence="19">cv. DH-PKW</strain>
        <tissue evidence="18">Leaves</tissue>
    </source>
</reference>
<keyword evidence="12" id="KW-0325">Glycoprotein</keyword>
<accession>A0A4S8IVT5</accession>
<evidence type="ECO:0000256" key="17">
    <source>
        <dbReference type="SAM" id="Phobius"/>
    </source>
</evidence>
<keyword evidence="15" id="KW-0175">Coiled coil</keyword>
<evidence type="ECO:0000256" key="10">
    <source>
        <dbReference type="ARBA" id="ARBA00023034"/>
    </source>
</evidence>
<dbReference type="Proteomes" id="UP000317650">
    <property type="component" value="Chromosome 10"/>
</dbReference>
<gene>
    <name evidence="18" type="ORF">C4D60_Mb10t08930</name>
</gene>
<evidence type="ECO:0000256" key="2">
    <source>
        <dbReference type="ARBA" id="ARBA00004323"/>
    </source>
</evidence>
<sequence length="902" mass="97660">MPKSPRVFHTSPLSCFRHLASTSAFSLVCLVVGITGILFGVISVSRPVRRCLDLEPRSVSVVWDHGGGGGTRGGGTAERRKVMAFVGIQTGFGSFGRRRSIRRTWLPSHRQGLLRLEEATGLAFRFVVGKTKDKSKMAALQLEVKEYDDFMLLDIEEEYSNLPHKTLAFFKAAFALYDSDFYVKADDDIYLRPDRLSLLLAKERQNPQTYLGCMKKGPVFTDPKLKWYEPLAYLLGEEYFLHAYGPIYALSADVVSSLVALRNNRQVKKFLDAYCNPTVVSIRMFSNEDVTIGAWMLGMNVNHENVHSLCEPDCTSSSIAVWDIPKCSGEDKHPRRCKFHLSPRRTRGGQRPNLYETVIILLMPAHFLHPTCPLLCSSPTTCHTSDEIVARIMASGQEVNREEVSREEERAKREAMSLEEIGRYRATAQQNSIESIRAAEERYEKAKHAGLETVHHAKETAVHGLGAAGAYAAAKGTEAKDYAGEKARGAAEVAAQKAAAAKDVTIEKGRQGLEVAKDTAAQAAAKSKDVAVSAGETAADYAKQAAVKAKDVTVSTGETAMEYAKETAAKTKDVTVYTGQTAADYVKQAAMKTKDVTVGAGETAIDYAKQAVEKAKDVTISTGQAAAEFAQQAAAKTKDATLSAAEYAREKAVGAKDAAAETTQRTTEEVKETAKAMGQGAMEKAEEAKEAAKDTGGRAMGYTSNKAEEAMEAARAMARKAVEKAREAREAAKGTGEEAMRKATAKAEEAIEAAKRALEYAAFKGEEEQEKTREYTAEKASEAKEKRGEKTEEAKRIMEGAKQVGGGGGGGGEAMETGDEAKHYKEEKATEPQKVKAGEGGEEETKPAKIPAAVIEVTMQEAIDTTAAPGELLETIGVAVTEIAMSTADMIIGLEAVEKRDE</sequence>
<dbReference type="InterPro" id="IPR002659">
    <property type="entry name" value="Glyco_trans_31"/>
</dbReference>
<evidence type="ECO:0000256" key="7">
    <source>
        <dbReference type="ARBA" id="ARBA00022692"/>
    </source>
</evidence>
<comment type="function">
    <text evidence="14">Beta-1,3-galactosyltransferase that transfers galactose from UDP-galactose to substrates with a terminal glycosyl residue.</text>
</comment>
<dbReference type="Pfam" id="PF01762">
    <property type="entry name" value="Galactosyl_T"/>
    <property type="match status" value="1"/>
</dbReference>
<dbReference type="GO" id="GO:0009631">
    <property type="term" value="P:cold acclimation"/>
    <property type="evidence" value="ECO:0007669"/>
    <property type="project" value="TreeGrafter"/>
</dbReference>
<protein>
    <recommendedName>
        <fullName evidence="20">Hexosyltransferase</fullName>
    </recommendedName>
</protein>
<evidence type="ECO:0000313" key="18">
    <source>
        <dbReference type="EMBL" id="THU52915.1"/>
    </source>
</evidence>
<evidence type="ECO:0000256" key="9">
    <source>
        <dbReference type="ARBA" id="ARBA00022989"/>
    </source>
</evidence>
<keyword evidence="11 17" id="KW-0472">Membrane</keyword>
<dbReference type="PANTHER" id="PTHR47877:SF3">
    <property type="entry name" value="LATE EMBRYOGENESIS ABUNDANT DOMAIN-CONTAINING PROTEIN _ LEA DOMAIN-CONTAINING PROTEIN"/>
    <property type="match status" value="1"/>
</dbReference>
<feature type="coiled-coil region" evidence="15">
    <location>
        <begin position="704"/>
        <end position="757"/>
    </location>
</feature>
<dbReference type="GO" id="GO:0000139">
    <property type="term" value="C:Golgi membrane"/>
    <property type="evidence" value="ECO:0007669"/>
    <property type="project" value="UniProtKB-SubCell"/>
</dbReference>
<feature type="transmembrane region" description="Helical" evidence="17">
    <location>
        <begin position="20"/>
        <end position="42"/>
    </location>
</feature>
<dbReference type="GO" id="GO:0005829">
    <property type="term" value="C:cytosol"/>
    <property type="evidence" value="ECO:0007669"/>
    <property type="project" value="TreeGrafter"/>
</dbReference>
<keyword evidence="19" id="KW-1185">Reference proteome</keyword>
<evidence type="ECO:0000256" key="4">
    <source>
        <dbReference type="ARBA" id="ARBA00008661"/>
    </source>
</evidence>
<evidence type="ECO:0000256" key="15">
    <source>
        <dbReference type="SAM" id="Coils"/>
    </source>
</evidence>
<keyword evidence="6" id="KW-0808">Transferase</keyword>
<organism evidence="18 19">
    <name type="scientific">Musa balbisiana</name>
    <name type="common">Banana</name>
    <dbReference type="NCBI Taxonomy" id="52838"/>
    <lineage>
        <taxon>Eukaryota</taxon>
        <taxon>Viridiplantae</taxon>
        <taxon>Streptophyta</taxon>
        <taxon>Embryophyta</taxon>
        <taxon>Tracheophyta</taxon>
        <taxon>Spermatophyta</taxon>
        <taxon>Magnoliopsida</taxon>
        <taxon>Liliopsida</taxon>
        <taxon>Zingiberales</taxon>
        <taxon>Musaceae</taxon>
        <taxon>Musa</taxon>
    </lineage>
</organism>
<evidence type="ECO:0000256" key="8">
    <source>
        <dbReference type="ARBA" id="ARBA00022968"/>
    </source>
</evidence>
<evidence type="ECO:0000256" key="11">
    <source>
        <dbReference type="ARBA" id="ARBA00023136"/>
    </source>
</evidence>